<name>A0A3R9EL30_9PSEU</name>
<evidence type="ECO:0000313" key="1">
    <source>
        <dbReference type="EMBL" id="RSD10281.1"/>
    </source>
</evidence>
<dbReference type="EMBL" id="RSEC01000060">
    <property type="protein sequence ID" value="RSD10281.1"/>
    <property type="molecule type" value="Genomic_DNA"/>
</dbReference>
<evidence type="ECO:0000313" key="2">
    <source>
        <dbReference type="Proteomes" id="UP000267081"/>
    </source>
</evidence>
<dbReference type="RefSeq" id="WP_125314418.1">
    <property type="nucleotide sequence ID" value="NZ_RSEC01000060.1"/>
</dbReference>
<proteinExistence type="predicted"/>
<dbReference type="OrthoDB" id="3632424at2"/>
<gene>
    <name evidence="1" type="ORF">EIY87_35940</name>
</gene>
<dbReference type="Proteomes" id="UP000267081">
    <property type="component" value="Unassembled WGS sequence"/>
</dbReference>
<reference evidence="1 2" key="1">
    <citation type="submission" date="2018-12" db="EMBL/GenBank/DDBJ databases">
        <title>Amycolatopsis eburnea sp. nov. actinomycete associate with arbuscular mycorrhiza fungal spore.</title>
        <authorList>
            <person name="Lumyong S."/>
            <person name="Chaiya L."/>
        </authorList>
    </citation>
    <scope>NUCLEOTIDE SEQUENCE [LARGE SCALE GENOMIC DNA]</scope>
    <source>
        <strain evidence="1 2">GLM-1</strain>
    </source>
</reference>
<comment type="caution">
    <text evidence="1">The sequence shown here is derived from an EMBL/GenBank/DDBJ whole genome shotgun (WGS) entry which is preliminary data.</text>
</comment>
<accession>A0A3R9EL30</accession>
<protein>
    <submittedName>
        <fullName evidence="1">Uncharacterized protein</fullName>
    </submittedName>
</protein>
<dbReference type="AlphaFoldDB" id="A0A3R9EL30"/>
<keyword evidence="2" id="KW-1185">Reference proteome</keyword>
<sequence length="101" mass="11468">MRETTPTLKAVEWVTNHGEAHGQLLVRGSTLDEIIRHARAELGSGRVRLKIHPGWWRTERCRCRRTLASSNHPAWHYHPAAATDPSAWRGAEVRLVLASRC</sequence>
<organism evidence="1 2">
    <name type="scientific">Amycolatopsis eburnea</name>
    <dbReference type="NCBI Taxonomy" id="2267691"/>
    <lineage>
        <taxon>Bacteria</taxon>
        <taxon>Bacillati</taxon>
        <taxon>Actinomycetota</taxon>
        <taxon>Actinomycetes</taxon>
        <taxon>Pseudonocardiales</taxon>
        <taxon>Pseudonocardiaceae</taxon>
        <taxon>Amycolatopsis</taxon>
    </lineage>
</organism>